<dbReference type="AlphaFoldDB" id="A4FHD0"/>
<dbReference type="HOGENOM" id="CLU_3367095_0_0_11"/>
<dbReference type="EMBL" id="AM420293">
    <property type="protein sequence ID" value="CAM03455.1"/>
    <property type="molecule type" value="Genomic_DNA"/>
</dbReference>
<keyword evidence="2" id="KW-1185">Reference proteome</keyword>
<accession>A4FHD0</accession>
<organism evidence="1 2">
    <name type="scientific">Saccharopolyspora erythraea (strain ATCC 11635 / DSM 40517 / JCM 4748 / NBRC 13426 / NCIMB 8594 / NRRL 2338)</name>
    <dbReference type="NCBI Taxonomy" id="405948"/>
    <lineage>
        <taxon>Bacteria</taxon>
        <taxon>Bacillati</taxon>
        <taxon>Actinomycetota</taxon>
        <taxon>Actinomycetes</taxon>
        <taxon>Pseudonocardiales</taxon>
        <taxon>Pseudonocardiaceae</taxon>
        <taxon>Saccharopolyspora</taxon>
    </lineage>
</organism>
<protein>
    <submittedName>
        <fullName evidence="1">Uncharacterized protein</fullName>
    </submittedName>
</protein>
<evidence type="ECO:0000313" key="1">
    <source>
        <dbReference type="EMBL" id="CAM03455.1"/>
    </source>
</evidence>
<name>A4FHD0_SACEN</name>
<sequence>MASARRVRSPASFTASMTALSTTTAIRLPSGDHLG</sequence>
<proteinExistence type="predicted"/>
<dbReference type="KEGG" id="sen:SACE_4186"/>
<gene>
    <name evidence="1" type="ordered locus">SACE_4186</name>
</gene>
<dbReference type="Proteomes" id="UP000006728">
    <property type="component" value="Chromosome"/>
</dbReference>
<evidence type="ECO:0000313" key="2">
    <source>
        <dbReference type="Proteomes" id="UP000006728"/>
    </source>
</evidence>
<reference evidence="1 2" key="1">
    <citation type="journal article" date="2007" name="Nat. Biotechnol.">
        <title>Complete genome sequence of the erythromycin-producing bacterium Saccharopolyspora erythraea NRRL23338.</title>
        <authorList>
            <person name="Oliynyk M."/>
            <person name="Samborskyy M."/>
            <person name="Lester J.B."/>
            <person name="Mironenko T."/>
            <person name="Scott N."/>
            <person name="Dickens S."/>
            <person name="Haydock S.F."/>
            <person name="Leadlay P.F."/>
        </authorList>
    </citation>
    <scope>NUCLEOTIDE SEQUENCE [LARGE SCALE GENOMIC DNA]</scope>
    <source>
        <strain evidence="2">ATCC 11635 / DSM 40517 / JCM 4748 / NBRC 13426 / NCIMB 8594 / NRRL 2338</strain>
    </source>
</reference>